<reference evidence="1 2" key="1">
    <citation type="journal article" date="2013" name="Genome Biol.">
        <title>Comparative genomics of the core and accessory genomes of 48 Sinorhizobium strains comprising five genospecies.</title>
        <authorList>
            <person name="Sugawara M."/>
            <person name="Epstein B."/>
            <person name="Badgley B.D."/>
            <person name="Unno T."/>
            <person name="Xu L."/>
            <person name="Reese J."/>
            <person name="Gyaneshwar P."/>
            <person name="Denny R."/>
            <person name="Mudge J."/>
            <person name="Bharti A.K."/>
            <person name="Farmer A.D."/>
            <person name="May G.D."/>
            <person name="Woodward J.E."/>
            <person name="Medigue C."/>
            <person name="Vallenet D."/>
            <person name="Lajus A."/>
            <person name="Rouy Z."/>
            <person name="Martinez-Vaz B."/>
            <person name="Tiffin P."/>
            <person name="Young N.D."/>
            <person name="Sadowsky M.J."/>
        </authorList>
    </citation>
    <scope>NUCLEOTIDE SEQUENCE [LARGE SCALE GENOMIC DNA]</scope>
    <source>
        <strain evidence="1 2">USDA4894</strain>
    </source>
</reference>
<protein>
    <submittedName>
        <fullName evidence="1">Uncharacterized protein</fullName>
    </submittedName>
</protein>
<organism evidence="1 2">
    <name type="scientific">Sinorhizobium terangae</name>
    <dbReference type="NCBI Taxonomy" id="110322"/>
    <lineage>
        <taxon>Bacteria</taxon>
        <taxon>Pseudomonadati</taxon>
        <taxon>Pseudomonadota</taxon>
        <taxon>Alphaproteobacteria</taxon>
        <taxon>Hyphomicrobiales</taxon>
        <taxon>Rhizobiaceae</taxon>
        <taxon>Sinorhizobium/Ensifer group</taxon>
        <taxon>Sinorhizobium</taxon>
    </lineage>
</organism>
<accession>A0A6N7LRD7</accession>
<evidence type="ECO:0000313" key="2">
    <source>
        <dbReference type="Proteomes" id="UP000439983"/>
    </source>
</evidence>
<keyword evidence="2" id="KW-1185">Reference proteome</keyword>
<comment type="caution">
    <text evidence="1">The sequence shown here is derived from an EMBL/GenBank/DDBJ whole genome shotgun (WGS) entry which is preliminary data.</text>
</comment>
<dbReference type="RefSeq" id="WP_153443250.1">
    <property type="nucleotide sequence ID" value="NZ_JACIGA010000005.1"/>
</dbReference>
<gene>
    <name evidence="1" type="ORF">GHK62_33210</name>
</gene>
<name>A0A6N7LRD7_SINTE</name>
<sequence length="76" mass="8813">MVGTEMGLKSPEDRRQDLILLREKSRHSQKLMNDFRSSFEELLTIIIDERSDAGGGAHQRGPVSALFRRLFRMMHI</sequence>
<dbReference type="EMBL" id="WITC01000139">
    <property type="protein sequence ID" value="MQX19389.1"/>
    <property type="molecule type" value="Genomic_DNA"/>
</dbReference>
<proteinExistence type="predicted"/>
<dbReference type="AlphaFoldDB" id="A0A6N7LRD7"/>
<dbReference type="Proteomes" id="UP000439983">
    <property type="component" value="Unassembled WGS sequence"/>
</dbReference>
<evidence type="ECO:0000313" key="1">
    <source>
        <dbReference type="EMBL" id="MQX19389.1"/>
    </source>
</evidence>